<keyword evidence="3" id="KW-0808">Transferase</keyword>
<keyword evidence="1" id="KW-1133">Transmembrane helix</keyword>
<feature type="transmembrane region" description="Helical" evidence="1">
    <location>
        <begin position="341"/>
        <end position="362"/>
    </location>
</feature>
<sequence>MRALLAGCGARHGRPVIFFLLQVLRAAAALMVVWHHARHEAGLLAERGFGQAPAPETLVPWWGGVDLFFVISGFVIVHTGVRLAGRPGGRARFLAHRIARVVPLYWLVSLVFLALALARPDLLGDAAALLGDPAALVASFLFWPLARPDGTVQPLYGLGWTLNYEAFFYAVFAAGLGFGRRGAVAWLCGGLMLLVAVGALVPGLPVPLRFWTDPIVLEFVAGAGLALAYREGFRPGLPLRVGLTVLGGVGLVLAARVLAGQGGADGFLRPLLVGGPAALLVAAALGPTRDAAQVARLPVPVRGLVGLGDASYALYLVHPFALRLVREGLLRLGLAPAVQPWGSMVLMLAGSVAAALVVHRLVEAPLTRILRARLDPRGLQNRVRAALAPVPPGGRAD</sequence>
<dbReference type="AlphaFoldDB" id="A0A089NRB4"/>
<feature type="transmembrane region" description="Helical" evidence="1">
    <location>
        <begin position="57"/>
        <end position="77"/>
    </location>
</feature>
<keyword evidence="3" id="KW-0012">Acyltransferase</keyword>
<protein>
    <submittedName>
        <fullName evidence="3">Acyltransferase</fullName>
    </submittedName>
</protein>
<dbReference type="STRING" id="693986.MOC_2711"/>
<dbReference type="KEGG" id="mor:MOC_2711"/>
<feature type="transmembrane region" description="Helical" evidence="1">
    <location>
        <begin position="98"/>
        <end position="118"/>
    </location>
</feature>
<name>A0A089NRB4_9HYPH</name>
<proteinExistence type="predicted"/>
<dbReference type="HOGENOM" id="CLU_005679_2_0_5"/>
<dbReference type="InterPro" id="IPR050879">
    <property type="entry name" value="Acyltransferase_3"/>
</dbReference>
<dbReference type="RefSeq" id="WP_052083614.1">
    <property type="nucleotide sequence ID" value="NZ_CP003811.1"/>
</dbReference>
<feature type="transmembrane region" description="Helical" evidence="1">
    <location>
        <begin position="267"/>
        <end position="287"/>
    </location>
</feature>
<dbReference type="GO" id="GO:0000271">
    <property type="term" value="P:polysaccharide biosynthetic process"/>
    <property type="evidence" value="ECO:0007669"/>
    <property type="project" value="TreeGrafter"/>
</dbReference>
<feature type="domain" description="Acyltransferase 3" evidence="2">
    <location>
        <begin position="21"/>
        <end position="359"/>
    </location>
</feature>
<dbReference type="eggNOG" id="COG1835">
    <property type="taxonomic scope" value="Bacteria"/>
</dbReference>
<feature type="transmembrane region" description="Helical" evidence="1">
    <location>
        <begin position="183"/>
        <end position="204"/>
    </location>
</feature>
<feature type="transmembrane region" description="Helical" evidence="1">
    <location>
        <begin position="210"/>
        <end position="229"/>
    </location>
</feature>
<dbReference type="PANTHER" id="PTHR23028">
    <property type="entry name" value="ACETYLTRANSFERASE"/>
    <property type="match status" value="1"/>
</dbReference>
<evidence type="ECO:0000259" key="2">
    <source>
        <dbReference type="Pfam" id="PF01757"/>
    </source>
</evidence>
<organism evidence="3 4">
    <name type="scientific">Methylobacterium oryzae CBMB20</name>
    <dbReference type="NCBI Taxonomy" id="693986"/>
    <lineage>
        <taxon>Bacteria</taxon>
        <taxon>Pseudomonadati</taxon>
        <taxon>Pseudomonadota</taxon>
        <taxon>Alphaproteobacteria</taxon>
        <taxon>Hyphomicrobiales</taxon>
        <taxon>Methylobacteriaceae</taxon>
        <taxon>Methylobacterium</taxon>
    </lineage>
</organism>
<dbReference type="InterPro" id="IPR002656">
    <property type="entry name" value="Acyl_transf_3_dom"/>
</dbReference>
<feature type="transmembrane region" description="Helical" evidence="1">
    <location>
        <begin position="155"/>
        <end position="176"/>
    </location>
</feature>
<gene>
    <name evidence="3" type="ORF">MOC_2711</name>
</gene>
<keyword evidence="4" id="KW-1185">Reference proteome</keyword>
<keyword evidence="1" id="KW-0812">Transmembrane</keyword>
<evidence type="ECO:0000256" key="1">
    <source>
        <dbReference type="SAM" id="Phobius"/>
    </source>
</evidence>
<dbReference type="GO" id="GO:0016747">
    <property type="term" value="F:acyltransferase activity, transferring groups other than amino-acyl groups"/>
    <property type="evidence" value="ECO:0007669"/>
    <property type="project" value="InterPro"/>
</dbReference>
<dbReference type="Pfam" id="PF01757">
    <property type="entry name" value="Acyl_transf_3"/>
    <property type="match status" value="1"/>
</dbReference>
<evidence type="ECO:0000313" key="4">
    <source>
        <dbReference type="Proteomes" id="UP000029492"/>
    </source>
</evidence>
<dbReference type="Proteomes" id="UP000029492">
    <property type="component" value="Chromosome"/>
</dbReference>
<evidence type="ECO:0000313" key="3">
    <source>
        <dbReference type="EMBL" id="AIQ90466.1"/>
    </source>
</evidence>
<dbReference type="EMBL" id="CP003811">
    <property type="protein sequence ID" value="AIQ90466.1"/>
    <property type="molecule type" value="Genomic_DNA"/>
</dbReference>
<dbReference type="GO" id="GO:0016020">
    <property type="term" value="C:membrane"/>
    <property type="evidence" value="ECO:0007669"/>
    <property type="project" value="TreeGrafter"/>
</dbReference>
<feature type="transmembrane region" description="Helical" evidence="1">
    <location>
        <begin position="241"/>
        <end position="261"/>
    </location>
</feature>
<dbReference type="PANTHER" id="PTHR23028:SF131">
    <property type="entry name" value="BLR2367 PROTEIN"/>
    <property type="match status" value="1"/>
</dbReference>
<accession>A0A089NRB4</accession>
<keyword evidence="1" id="KW-0472">Membrane</keyword>
<feature type="transmembrane region" description="Helical" evidence="1">
    <location>
        <begin position="299"/>
        <end position="321"/>
    </location>
</feature>
<reference evidence="3 4" key="1">
    <citation type="journal article" date="2014" name="PLoS ONE">
        <title>Genome Information of Methylobacterium oryzae, a Plant-Probiotic Methylotroph in the Phyllosphere.</title>
        <authorList>
            <person name="Kwak M.J."/>
            <person name="Jeong H."/>
            <person name="Madhaiyan M."/>
            <person name="Lee Y."/>
            <person name="Sa T.M."/>
            <person name="Oh T.K."/>
            <person name="Kim J.F."/>
        </authorList>
    </citation>
    <scope>NUCLEOTIDE SEQUENCE [LARGE SCALE GENOMIC DNA]</scope>
    <source>
        <strain evidence="3 4">CBMB20</strain>
    </source>
</reference>
<feature type="transmembrane region" description="Helical" evidence="1">
    <location>
        <begin position="16"/>
        <end position="37"/>
    </location>
</feature>